<dbReference type="InterPro" id="IPR001766">
    <property type="entry name" value="Fork_head_dom"/>
</dbReference>
<dbReference type="PANTHER" id="PTHR11829:SF343">
    <property type="entry name" value="FORK-HEAD DOMAIN-CONTAINING PROTEIN"/>
    <property type="match status" value="1"/>
</dbReference>
<evidence type="ECO:0000256" key="3">
    <source>
        <dbReference type="ARBA" id="ARBA00023125"/>
    </source>
</evidence>
<feature type="region of interest" description="Disordered" evidence="7">
    <location>
        <begin position="278"/>
        <end position="371"/>
    </location>
</feature>
<comment type="caution">
    <text evidence="9">The sequence shown here is derived from an EMBL/GenBank/DDBJ whole genome shotgun (WGS) entry which is preliminary data.</text>
</comment>
<name>A0AAW1BS88_CROAD</name>
<evidence type="ECO:0000313" key="10">
    <source>
        <dbReference type="Proteomes" id="UP001474421"/>
    </source>
</evidence>
<keyword evidence="2" id="KW-0805">Transcription regulation</keyword>
<evidence type="ECO:0000256" key="2">
    <source>
        <dbReference type="ARBA" id="ARBA00023015"/>
    </source>
</evidence>
<dbReference type="GO" id="GO:0000981">
    <property type="term" value="F:DNA-binding transcription factor activity, RNA polymerase II-specific"/>
    <property type="evidence" value="ECO:0007669"/>
    <property type="project" value="TreeGrafter"/>
</dbReference>
<comment type="subcellular location">
    <subcellularLocation>
        <location evidence="1 6">Nucleus</location>
    </subcellularLocation>
</comment>
<evidence type="ECO:0000313" key="9">
    <source>
        <dbReference type="EMBL" id="KAK9404999.1"/>
    </source>
</evidence>
<feature type="compositionally biased region" description="Pro residues" evidence="7">
    <location>
        <begin position="61"/>
        <end position="73"/>
    </location>
</feature>
<feature type="compositionally biased region" description="Polar residues" evidence="7">
    <location>
        <begin position="432"/>
        <end position="443"/>
    </location>
</feature>
<dbReference type="PROSITE" id="PS00657">
    <property type="entry name" value="FORK_HEAD_1"/>
    <property type="match status" value="1"/>
</dbReference>
<dbReference type="Pfam" id="PF00250">
    <property type="entry name" value="Forkhead"/>
    <property type="match status" value="1"/>
</dbReference>
<dbReference type="InterPro" id="IPR036388">
    <property type="entry name" value="WH-like_DNA-bd_sf"/>
</dbReference>
<accession>A0AAW1BS88</accession>
<evidence type="ECO:0000256" key="5">
    <source>
        <dbReference type="ARBA" id="ARBA00023242"/>
    </source>
</evidence>
<dbReference type="GO" id="GO:0000978">
    <property type="term" value="F:RNA polymerase II cis-regulatory region sequence-specific DNA binding"/>
    <property type="evidence" value="ECO:0007669"/>
    <property type="project" value="TreeGrafter"/>
</dbReference>
<keyword evidence="4" id="KW-0804">Transcription</keyword>
<evidence type="ECO:0000259" key="8">
    <source>
        <dbReference type="PROSITE" id="PS50039"/>
    </source>
</evidence>
<keyword evidence="3 6" id="KW-0238">DNA-binding</keyword>
<keyword evidence="5 6" id="KW-0539">Nucleus</keyword>
<dbReference type="PROSITE" id="PS50039">
    <property type="entry name" value="FORK_HEAD_3"/>
    <property type="match status" value="1"/>
</dbReference>
<evidence type="ECO:0000256" key="7">
    <source>
        <dbReference type="SAM" id="MobiDB-lite"/>
    </source>
</evidence>
<feature type="region of interest" description="Disordered" evidence="7">
    <location>
        <begin position="37"/>
        <end position="174"/>
    </location>
</feature>
<evidence type="ECO:0000256" key="6">
    <source>
        <dbReference type="PROSITE-ProRule" id="PRU00089"/>
    </source>
</evidence>
<dbReference type="InterPro" id="IPR018122">
    <property type="entry name" value="TF_fork_head_CS_1"/>
</dbReference>
<dbReference type="AlphaFoldDB" id="A0AAW1BS88"/>
<feature type="region of interest" description="Disordered" evidence="7">
    <location>
        <begin position="429"/>
        <end position="502"/>
    </location>
</feature>
<dbReference type="GO" id="GO:0030154">
    <property type="term" value="P:cell differentiation"/>
    <property type="evidence" value="ECO:0007669"/>
    <property type="project" value="TreeGrafter"/>
</dbReference>
<organism evidence="9 10">
    <name type="scientific">Crotalus adamanteus</name>
    <name type="common">Eastern diamondback rattlesnake</name>
    <dbReference type="NCBI Taxonomy" id="8729"/>
    <lineage>
        <taxon>Eukaryota</taxon>
        <taxon>Metazoa</taxon>
        <taxon>Chordata</taxon>
        <taxon>Craniata</taxon>
        <taxon>Vertebrata</taxon>
        <taxon>Euteleostomi</taxon>
        <taxon>Lepidosauria</taxon>
        <taxon>Squamata</taxon>
        <taxon>Bifurcata</taxon>
        <taxon>Unidentata</taxon>
        <taxon>Episquamata</taxon>
        <taxon>Toxicofera</taxon>
        <taxon>Serpentes</taxon>
        <taxon>Colubroidea</taxon>
        <taxon>Viperidae</taxon>
        <taxon>Crotalinae</taxon>
        <taxon>Crotalus</taxon>
    </lineage>
</organism>
<feature type="domain" description="Fork-head" evidence="8">
    <location>
        <begin position="181"/>
        <end position="275"/>
    </location>
</feature>
<sequence length="609" mass="64170">MQFGKPQTTPRPPAVGSVACGFARVYARVRVFFKTRAGSGKRAHTHTHTQRPTSYYRSPRGLPPPSGSSPPTHPGAWEGSRSGRDAPLPPCGPGGAAFPLPRAEVGPSGASPRLSPEAGPLRDLNPAWGAPHPGMEQTMQLDLAGSPRPGLSRVGETVGARGSPSAGPPLYAPREPGVGAKPPYSYIALIALAIQSSPEQRLTLSGIYRFITGHFAYYRDNKQGWQNSIRHNLSLNDCFVKVSRDDRKPGKGSFWTLHPECHHMFENGSFLRRRQRFTRQRGPSGAPGDGQGSKKGPRGGRGRQPIQRSAGKMAKREEGPPIASPSGREGPTSRWAAGVLPPNPSAARQEGPDPALPCPEPDSLRSQPCAKINPLGAKAPCLRLQGAPGPKAGFSSHPPGFCSLPGNRCREKGVLPDDLEVTPSVPLVERLPSQSSPEINGSLQKGPPPCQGTPKPGQEGKGVPPALGQPVPNFPVLPGPGKASQPSPRQHPSPGGLPTVESNEGYAKASVLPIFGYPSPEARAGGYQCRLQALNFGVDEAGQGPTLDQLLAVPPAANSSAPIQPPSLVQLPGEPEAWPGTPFSLQGGSSYQLGLPHCLCRTPGMFLFE</sequence>
<reference evidence="9 10" key="1">
    <citation type="journal article" date="2024" name="Proc. Natl. Acad. Sci. U.S.A.">
        <title>The genetic regulatory architecture and epigenomic basis for age-related changes in rattlesnake venom.</title>
        <authorList>
            <person name="Hogan M.P."/>
            <person name="Holding M.L."/>
            <person name="Nystrom G.S."/>
            <person name="Colston T.J."/>
            <person name="Bartlett D.A."/>
            <person name="Mason A.J."/>
            <person name="Ellsworth S.A."/>
            <person name="Rautsaw R.M."/>
            <person name="Lawrence K.C."/>
            <person name="Strickland J.L."/>
            <person name="He B."/>
            <person name="Fraser P."/>
            <person name="Margres M.J."/>
            <person name="Gilbert D.M."/>
            <person name="Gibbs H.L."/>
            <person name="Parkinson C.L."/>
            <person name="Rokyta D.R."/>
        </authorList>
    </citation>
    <scope>NUCLEOTIDE SEQUENCE [LARGE SCALE GENOMIC DNA]</scope>
    <source>
        <strain evidence="9">DRR0105</strain>
    </source>
</reference>
<dbReference type="InterPro" id="IPR036390">
    <property type="entry name" value="WH_DNA-bd_sf"/>
</dbReference>
<evidence type="ECO:0000256" key="4">
    <source>
        <dbReference type="ARBA" id="ARBA00023163"/>
    </source>
</evidence>
<dbReference type="PROSITE" id="PS00658">
    <property type="entry name" value="FORK_HEAD_2"/>
    <property type="match status" value="1"/>
</dbReference>
<dbReference type="Gene3D" id="1.10.10.10">
    <property type="entry name" value="Winged helix-like DNA-binding domain superfamily/Winged helix DNA-binding domain"/>
    <property type="match status" value="1"/>
</dbReference>
<gene>
    <name evidence="9" type="ORF">NXF25_009826</name>
</gene>
<dbReference type="InterPro" id="IPR050211">
    <property type="entry name" value="FOX_domain-containing"/>
</dbReference>
<dbReference type="GO" id="GO:0005634">
    <property type="term" value="C:nucleus"/>
    <property type="evidence" value="ECO:0007669"/>
    <property type="project" value="UniProtKB-SubCell"/>
</dbReference>
<dbReference type="InterPro" id="IPR030456">
    <property type="entry name" value="TF_fork_head_CS_2"/>
</dbReference>
<protein>
    <submittedName>
        <fullName evidence="9">Forkhead box protein S1</fullName>
    </submittedName>
</protein>
<proteinExistence type="predicted"/>
<dbReference type="SMART" id="SM00339">
    <property type="entry name" value="FH"/>
    <property type="match status" value="1"/>
</dbReference>
<keyword evidence="10" id="KW-1185">Reference proteome</keyword>
<dbReference type="FunFam" id="1.10.10.10:FF:000016">
    <property type="entry name" value="Forkhead box protein I1"/>
    <property type="match status" value="1"/>
</dbReference>
<evidence type="ECO:0000256" key="1">
    <source>
        <dbReference type="ARBA" id="ARBA00004123"/>
    </source>
</evidence>
<dbReference type="PRINTS" id="PR00053">
    <property type="entry name" value="FORKHEAD"/>
</dbReference>
<dbReference type="EMBL" id="JAOTOJ010000003">
    <property type="protein sequence ID" value="KAK9404999.1"/>
    <property type="molecule type" value="Genomic_DNA"/>
</dbReference>
<feature type="DNA-binding region" description="Fork-head" evidence="6">
    <location>
        <begin position="181"/>
        <end position="275"/>
    </location>
</feature>
<dbReference type="GO" id="GO:0009653">
    <property type="term" value="P:anatomical structure morphogenesis"/>
    <property type="evidence" value="ECO:0007669"/>
    <property type="project" value="TreeGrafter"/>
</dbReference>
<feature type="compositionally biased region" description="Basic residues" evidence="7">
    <location>
        <begin position="39"/>
        <end position="49"/>
    </location>
</feature>
<dbReference type="PANTHER" id="PTHR11829">
    <property type="entry name" value="FORKHEAD BOX PROTEIN"/>
    <property type="match status" value="1"/>
</dbReference>
<dbReference type="SUPFAM" id="SSF46785">
    <property type="entry name" value="Winged helix' DNA-binding domain"/>
    <property type="match status" value="1"/>
</dbReference>
<dbReference type="Proteomes" id="UP001474421">
    <property type="component" value="Unassembled WGS sequence"/>
</dbReference>